<comment type="caution">
    <text evidence="2">The sequence shown here is derived from an EMBL/GenBank/DDBJ whole genome shotgun (WGS) entry which is preliminary data.</text>
</comment>
<proteinExistence type="predicted"/>
<protein>
    <submittedName>
        <fullName evidence="2">Uncharacterized protein</fullName>
    </submittedName>
</protein>
<feature type="region of interest" description="Disordered" evidence="1">
    <location>
        <begin position="58"/>
        <end position="114"/>
    </location>
</feature>
<evidence type="ECO:0000313" key="2">
    <source>
        <dbReference type="EMBL" id="KAA1116218.1"/>
    </source>
</evidence>
<accession>A0A5B0QSJ4</accession>
<dbReference type="EMBL" id="VSWC01000003">
    <property type="protein sequence ID" value="KAA1116218.1"/>
    <property type="molecule type" value="Genomic_DNA"/>
</dbReference>
<organism evidence="2 3">
    <name type="scientific">Puccinia graminis f. sp. tritici</name>
    <dbReference type="NCBI Taxonomy" id="56615"/>
    <lineage>
        <taxon>Eukaryota</taxon>
        <taxon>Fungi</taxon>
        <taxon>Dikarya</taxon>
        <taxon>Basidiomycota</taxon>
        <taxon>Pucciniomycotina</taxon>
        <taxon>Pucciniomycetes</taxon>
        <taxon>Pucciniales</taxon>
        <taxon>Pucciniaceae</taxon>
        <taxon>Puccinia</taxon>
    </lineage>
</organism>
<keyword evidence="3" id="KW-1185">Reference proteome</keyword>
<evidence type="ECO:0000313" key="3">
    <source>
        <dbReference type="Proteomes" id="UP000324748"/>
    </source>
</evidence>
<dbReference type="OrthoDB" id="10296186at2759"/>
<sequence length="756" mass="88320">MGRFTERLQDYREGSLYPFEPSKMTNTSWIMRITFVTLALLGTTRGAFPHLSATPALESSELPKRRRPDSIFEAPFPTEDEPVRDDEEHRPKKPRLQCESSSASASGAGGEVGEMIHSSFHPREECLQHYAWITALQYPMGSKTLPNVLEDSFKFALGPGNPIRNLRDVIQHYFPGENNILQKLSKICAINEPYIYNRLTLWLKSVCALNLAFTTAFIEIKDKNDFSRELGRIFQWFAELLHYSSNLPVLEMKEDSNPKPFPALCNKLLIYLSNEERDQQGLHAKFSDQTFWKVKTYASAITHNISHSEALKTQLTIHFLGNYYKSSNEEKWNYIFESDESFVKLFSLMRYWEPRGKLQVRLERGRLFWISNHGDNSFLPWTDSLEFQDQFKMPALIDRHFYDAFKLDLDEEIRKNRLFTSNIDLNQELDSSSYITPDENPMIFDDKGARLEHYITISAMKHPTRGEFKNNPQIWRLCNLKIKTSSAYRDLISAKVEPNPLEALDEIRNPVKVTAYSHVIHGVDKLIPLITKINHAFLYFFFPPGPYPPELRDPFIEEQVLLVSWFLKEIKNKLPFFASDNLNSGEAGDSSRFGRGNRFHQMLLEFFQMNSNQQMVDAFNLEHQELVRKMEENTTKAGWAASTKLIDTTAFEGFQTQVVLHIIANYYIQQNFTKWTSLFERDLQFLQLFTEIKLLSMQKCYSCRLKRNYLQWGSIQLFPWVQDIPLFQIEAERIHIEGLLAICRQKRIEDLHYNQE</sequence>
<dbReference type="AlphaFoldDB" id="A0A5B0QSJ4"/>
<dbReference type="Proteomes" id="UP000324748">
    <property type="component" value="Unassembled WGS sequence"/>
</dbReference>
<gene>
    <name evidence="2" type="ORF">PGT21_005071</name>
</gene>
<evidence type="ECO:0000256" key="1">
    <source>
        <dbReference type="SAM" id="MobiDB-lite"/>
    </source>
</evidence>
<reference evidence="2 3" key="1">
    <citation type="submission" date="2019-05" db="EMBL/GenBank/DDBJ databases">
        <title>Emergence of the Ug99 lineage of the wheat stem rust pathogen through somatic hybridization.</title>
        <authorList>
            <person name="Li F."/>
            <person name="Upadhyaya N.M."/>
            <person name="Sperschneider J."/>
            <person name="Matny O."/>
            <person name="Nguyen-Phuc H."/>
            <person name="Mago R."/>
            <person name="Raley C."/>
            <person name="Miller M.E."/>
            <person name="Silverstein K.A.T."/>
            <person name="Henningsen E."/>
            <person name="Hirsch C.D."/>
            <person name="Visser B."/>
            <person name="Pretorius Z.A."/>
            <person name="Steffenson B.J."/>
            <person name="Schwessinger B."/>
            <person name="Dodds P.N."/>
            <person name="Figueroa M."/>
        </authorList>
    </citation>
    <scope>NUCLEOTIDE SEQUENCE [LARGE SCALE GENOMIC DNA]</scope>
    <source>
        <strain evidence="2">21-0</strain>
    </source>
</reference>
<name>A0A5B0QSJ4_PUCGR</name>